<dbReference type="InterPro" id="IPR039697">
    <property type="entry name" value="Alcohol_dehydrogenase_Fe"/>
</dbReference>
<dbReference type="InterPro" id="IPR056798">
    <property type="entry name" value="ADH_Fe_C"/>
</dbReference>
<dbReference type="PANTHER" id="PTHR11496:SF83">
    <property type="entry name" value="HYDROXYACID-OXOACID TRANSHYDROGENASE, MITOCHONDRIAL"/>
    <property type="match status" value="1"/>
</dbReference>
<dbReference type="EMBL" id="FNFE01000002">
    <property type="protein sequence ID" value="SDJ81555.1"/>
    <property type="molecule type" value="Genomic_DNA"/>
</dbReference>
<evidence type="ECO:0000313" key="5">
    <source>
        <dbReference type="Proteomes" id="UP000198882"/>
    </source>
</evidence>
<proteinExistence type="predicted"/>
<sequence>MTPTHSSDDRRDSTVRFEYDPATIRFGTGCVAELETELETQGLERALLVCGSTVGSTPDVIDPVEEGLGDRLAHIFDETTPKKRLQTALEGRDRLEDYDADVLVSLGGGSSLDVAKAISVLAATDLGPAAAGRELAETGTLPTPDDGLIPIVAIPTTLAGADLSMAGGLTASPDSGPVDEEISGGLSAPGLMPAAAVYDPELVATTPDSILAGSAMNGFDKGIEAIYSADATPVTDATARHGLEKLEDGLRAFGDGDREIDTFETILEGIVLVQYGISRPSGSLLSIVHAFGHGLTHTYDVQQGAAHAVVVPYVLEYLFEQEGVDTREGMLANALGVDNAADHGAAVVEAVTEIRDGLDLPARLRDVDGPEPDEFTAVAEYVLADRLMANVPPGLDPSVEDIEGILEEAW</sequence>
<feature type="domain" description="Fe-containing alcohol dehydrogenase-like C-terminal" evidence="3">
    <location>
        <begin position="214"/>
        <end position="410"/>
    </location>
</feature>
<dbReference type="STRING" id="1095776.SAMN04515672_1505"/>
<name>A0A1G8WV97_9EURY</name>
<dbReference type="OrthoDB" id="57329at2157"/>
<reference evidence="5" key="1">
    <citation type="submission" date="2016-10" db="EMBL/GenBank/DDBJ databases">
        <authorList>
            <person name="Varghese N."/>
            <person name="Submissions S."/>
        </authorList>
    </citation>
    <scope>NUCLEOTIDE SEQUENCE [LARGE SCALE GENOMIC DNA]</scope>
    <source>
        <strain evidence="5">B4,CECT 8067,JCM 17497</strain>
    </source>
</reference>
<evidence type="ECO:0000313" key="4">
    <source>
        <dbReference type="EMBL" id="SDJ81555.1"/>
    </source>
</evidence>
<evidence type="ECO:0000259" key="3">
    <source>
        <dbReference type="Pfam" id="PF25137"/>
    </source>
</evidence>
<dbReference type="GO" id="GO:0004022">
    <property type="term" value="F:alcohol dehydrogenase (NAD+) activity"/>
    <property type="evidence" value="ECO:0007669"/>
    <property type="project" value="TreeGrafter"/>
</dbReference>
<evidence type="ECO:0000256" key="1">
    <source>
        <dbReference type="ARBA" id="ARBA00023002"/>
    </source>
</evidence>
<dbReference type="AlphaFoldDB" id="A0A1G8WV97"/>
<dbReference type="RefSeq" id="WP_090304052.1">
    <property type="nucleotide sequence ID" value="NZ_FNFE01000002.1"/>
</dbReference>
<dbReference type="Gene3D" id="1.20.1090.10">
    <property type="entry name" value="Dehydroquinate synthase-like - alpha domain"/>
    <property type="match status" value="1"/>
</dbReference>
<accession>A0A1G8WV97</accession>
<organism evidence="4 5">
    <name type="scientific">Natronorubrum texcoconense</name>
    <dbReference type="NCBI Taxonomy" id="1095776"/>
    <lineage>
        <taxon>Archaea</taxon>
        <taxon>Methanobacteriati</taxon>
        <taxon>Methanobacteriota</taxon>
        <taxon>Stenosarchaea group</taxon>
        <taxon>Halobacteria</taxon>
        <taxon>Halobacteriales</taxon>
        <taxon>Natrialbaceae</taxon>
        <taxon>Natronorubrum</taxon>
    </lineage>
</organism>
<dbReference type="Gene3D" id="3.40.50.1970">
    <property type="match status" value="1"/>
</dbReference>
<keyword evidence="1" id="KW-0560">Oxidoreductase</keyword>
<keyword evidence="5" id="KW-1185">Reference proteome</keyword>
<gene>
    <name evidence="4" type="ORF">SAMN04515672_1505</name>
</gene>
<dbReference type="Pfam" id="PF00465">
    <property type="entry name" value="Fe-ADH"/>
    <property type="match status" value="1"/>
</dbReference>
<dbReference type="PANTHER" id="PTHR11496">
    <property type="entry name" value="ALCOHOL DEHYDROGENASE"/>
    <property type="match status" value="1"/>
</dbReference>
<dbReference type="SUPFAM" id="SSF56796">
    <property type="entry name" value="Dehydroquinate synthase-like"/>
    <property type="match status" value="1"/>
</dbReference>
<dbReference type="Pfam" id="PF25137">
    <property type="entry name" value="ADH_Fe_C"/>
    <property type="match status" value="1"/>
</dbReference>
<dbReference type="CDD" id="cd14866">
    <property type="entry name" value="Fe-ADH-like"/>
    <property type="match status" value="1"/>
</dbReference>
<dbReference type="GO" id="GO:0046872">
    <property type="term" value="F:metal ion binding"/>
    <property type="evidence" value="ECO:0007669"/>
    <property type="project" value="InterPro"/>
</dbReference>
<feature type="domain" description="Alcohol dehydrogenase iron-type/glycerol dehydrogenase GldA" evidence="2">
    <location>
        <begin position="21"/>
        <end position="200"/>
    </location>
</feature>
<dbReference type="InterPro" id="IPR001670">
    <property type="entry name" value="ADH_Fe/GldA"/>
</dbReference>
<protein>
    <submittedName>
        <fullName evidence="4">Alcohol dehydrogenase, class IV</fullName>
    </submittedName>
</protein>
<dbReference type="Proteomes" id="UP000198882">
    <property type="component" value="Unassembled WGS sequence"/>
</dbReference>
<evidence type="ECO:0000259" key="2">
    <source>
        <dbReference type="Pfam" id="PF00465"/>
    </source>
</evidence>